<keyword evidence="2" id="KW-0813">Transport</keyword>
<feature type="domain" description="PhoU" evidence="3">
    <location>
        <begin position="17"/>
        <end position="103"/>
    </location>
</feature>
<name>A0ABV7P0N8_9PSEU</name>
<keyword evidence="1 2" id="KW-0592">Phosphate transport</keyword>
<sequence length="217" mass="23323">MRETFHDELAQLGAILADMCAQAAEAMRQATQALLTADLDLAEQVLSADAELDAQRGRCESEAYSLLALQAPVATDLRTVLAVIYCAEKIERMGDLAAHVADTARYSHPEHAVPAELKPVFSELGAIAAQMACRVAELIRATSNDGFAELADTDQTVDALHAQVLATITGDRWPHGPRPAATLALATRFYERFADQAVSVAKRLEFAHTGALPDNGR</sequence>
<dbReference type="Proteomes" id="UP001595645">
    <property type="component" value="Unassembled WGS sequence"/>
</dbReference>
<dbReference type="PIRSF" id="PIRSF003107">
    <property type="entry name" value="PhoU"/>
    <property type="match status" value="1"/>
</dbReference>
<dbReference type="SUPFAM" id="SSF109755">
    <property type="entry name" value="PhoU-like"/>
    <property type="match status" value="1"/>
</dbReference>
<reference evidence="5" key="1">
    <citation type="journal article" date="2019" name="Int. J. Syst. Evol. Microbiol.">
        <title>The Global Catalogue of Microorganisms (GCM) 10K type strain sequencing project: providing services to taxonomists for standard genome sequencing and annotation.</title>
        <authorList>
            <consortium name="The Broad Institute Genomics Platform"/>
            <consortium name="The Broad Institute Genome Sequencing Center for Infectious Disease"/>
            <person name="Wu L."/>
            <person name="Ma J."/>
        </authorList>
    </citation>
    <scope>NUCLEOTIDE SEQUENCE [LARGE SCALE GENOMIC DNA]</scope>
    <source>
        <strain evidence="5">CGMCC 4.7676</strain>
    </source>
</reference>
<evidence type="ECO:0000259" key="3">
    <source>
        <dbReference type="Pfam" id="PF01895"/>
    </source>
</evidence>
<dbReference type="PANTHER" id="PTHR42930:SF3">
    <property type="entry name" value="PHOSPHATE-SPECIFIC TRANSPORT SYSTEM ACCESSORY PROTEIN PHOU"/>
    <property type="match status" value="1"/>
</dbReference>
<evidence type="ECO:0000256" key="2">
    <source>
        <dbReference type="PIRNR" id="PIRNR003107"/>
    </source>
</evidence>
<dbReference type="InterPro" id="IPR028366">
    <property type="entry name" value="PhoU"/>
</dbReference>
<comment type="function">
    <text evidence="2">Plays a role in the regulation of phosphate uptake.</text>
</comment>
<comment type="caution">
    <text evidence="4">The sequence shown here is derived from an EMBL/GenBank/DDBJ whole genome shotgun (WGS) entry which is preliminary data.</text>
</comment>
<dbReference type="Gene3D" id="1.20.58.220">
    <property type="entry name" value="Phosphate transport system protein phou homolog 2, domain 2"/>
    <property type="match status" value="1"/>
</dbReference>
<keyword evidence="5" id="KW-1185">Reference proteome</keyword>
<comment type="subcellular location">
    <subcellularLocation>
        <location evidence="2">Cytoplasm</location>
    </subcellularLocation>
</comment>
<gene>
    <name evidence="4" type="primary">phoU</name>
    <name evidence="4" type="ORF">ACFOSH_24715</name>
</gene>
<evidence type="ECO:0000313" key="4">
    <source>
        <dbReference type="EMBL" id="MFC3452651.1"/>
    </source>
</evidence>
<organism evidence="4 5">
    <name type="scientific">Amycolatopsis speibonae</name>
    <dbReference type="NCBI Taxonomy" id="1450224"/>
    <lineage>
        <taxon>Bacteria</taxon>
        <taxon>Bacillati</taxon>
        <taxon>Actinomycetota</taxon>
        <taxon>Actinomycetes</taxon>
        <taxon>Pseudonocardiales</taxon>
        <taxon>Pseudonocardiaceae</taxon>
        <taxon>Amycolatopsis</taxon>
    </lineage>
</organism>
<dbReference type="Pfam" id="PF01895">
    <property type="entry name" value="PhoU"/>
    <property type="match status" value="2"/>
</dbReference>
<dbReference type="InterPro" id="IPR038078">
    <property type="entry name" value="PhoU-like_sf"/>
</dbReference>
<dbReference type="PANTHER" id="PTHR42930">
    <property type="entry name" value="PHOSPHATE-SPECIFIC TRANSPORT SYSTEM ACCESSORY PROTEIN PHOU"/>
    <property type="match status" value="1"/>
</dbReference>
<comment type="subunit">
    <text evidence="2">Homodimer.</text>
</comment>
<comment type="similarity">
    <text evidence="2">Belongs to the PhoU family.</text>
</comment>
<evidence type="ECO:0000256" key="1">
    <source>
        <dbReference type="ARBA" id="ARBA00022592"/>
    </source>
</evidence>
<dbReference type="NCBIfam" id="TIGR02135">
    <property type="entry name" value="phoU_full"/>
    <property type="match status" value="1"/>
</dbReference>
<evidence type="ECO:0000313" key="5">
    <source>
        <dbReference type="Proteomes" id="UP001595645"/>
    </source>
</evidence>
<keyword evidence="2" id="KW-0963">Cytoplasm</keyword>
<accession>A0ABV7P0N8</accession>
<proteinExistence type="inferred from homology"/>
<dbReference type="InterPro" id="IPR026022">
    <property type="entry name" value="PhoU_dom"/>
</dbReference>
<dbReference type="RefSeq" id="WP_378241421.1">
    <property type="nucleotide sequence ID" value="NZ_JBHRWK010000038.1"/>
</dbReference>
<protein>
    <recommendedName>
        <fullName evidence="2">Phosphate-specific transport system accessory protein PhoU</fullName>
    </recommendedName>
</protein>
<dbReference type="EMBL" id="JBHRWK010000038">
    <property type="protein sequence ID" value="MFC3452651.1"/>
    <property type="molecule type" value="Genomic_DNA"/>
</dbReference>
<feature type="domain" description="PhoU" evidence="3">
    <location>
        <begin position="122"/>
        <end position="203"/>
    </location>
</feature>